<reference evidence="3" key="1">
    <citation type="submission" date="2020-08" db="EMBL/GenBank/DDBJ databases">
        <title>Genome public.</title>
        <authorList>
            <person name="Liu C."/>
            <person name="Sun Q."/>
        </authorList>
    </citation>
    <scope>NUCLEOTIDE SEQUENCE</scope>
    <source>
        <strain evidence="3">NSJ-52</strain>
    </source>
</reference>
<dbReference type="PANTHER" id="PTHR40448:SF1">
    <property type="entry name" value="TWO-COMPONENT SENSOR HISTIDINE KINASE"/>
    <property type="match status" value="1"/>
</dbReference>
<dbReference type="PANTHER" id="PTHR40448">
    <property type="entry name" value="TWO-COMPONENT SENSOR HISTIDINE KINASE"/>
    <property type="match status" value="1"/>
</dbReference>
<feature type="transmembrane region" description="Helical" evidence="1">
    <location>
        <begin position="12"/>
        <end position="36"/>
    </location>
</feature>
<feature type="transmembrane region" description="Helical" evidence="1">
    <location>
        <begin position="143"/>
        <end position="165"/>
    </location>
</feature>
<dbReference type="InterPro" id="IPR032834">
    <property type="entry name" value="NatK-like_C"/>
</dbReference>
<name>A0A8J6JCB3_9FIRM</name>
<evidence type="ECO:0000259" key="2">
    <source>
        <dbReference type="Pfam" id="PF14501"/>
    </source>
</evidence>
<evidence type="ECO:0000256" key="1">
    <source>
        <dbReference type="SAM" id="Phobius"/>
    </source>
</evidence>
<evidence type="ECO:0000313" key="4">
    <source>
        <dbReference type="Proteomes" id="UP000607645"/>
    </source>
</evidence>
<keyword evidence="1" id="KW-0472">Membrane</keyword>
<feature type="transmembrane region" description="Helical" evidence="1">
    <location>
        <begin position="115"/>
        <end position="137"/>
    </location>
</feature>
<keyword evidence="4" id="KW-1185">Reference proteome</keyword>
<dbReference type="RefSeq" id="WP_173023971.1">
    <property type="nucleotide sequence ID" value="NZ_JACOPQ010000007.1"/>
</dbReference>
<dbReference type="CDD" id="cd16935">
    <property type="entry name" value="HATPase_AgrC-ComD-like"/>
    <property type="match status" value="1"/>
</dbReference>
<feature type="transmembrane region" description="Helical" evidence="1">
    <location>
        <begin position="83"/>
        <end position="103"/>
    </location>
</feature>
<dbReference type="InterPro" id="IPR036890">
    <property type="entry name" value="HATPase_C_sf"/>
</dbReference>
<dbReference type="AlphaFoldDB" id="A0A8J6JCB3"/>
<dbReference type="Pfam" id="PF14501">
    <property type="entry name" value="HATPase_c_5"/>
    <property type="match status" value="1"/>
</dbReference>
<dbReference type="SUPFAM" id="SSF55874">
    <property type="entry name" value="ATPase domain of HSP90 chaperone/DNA topoisomerase II/histidine kinase"/>
    <property type="match status" value="1"/>
</dbReference>
<dbReference type="Gene3D" id="3.30.565.10">
    <property type="entry name" value="Histidine kinase-like ATPase, C-terminal domain"/>
    <property type="match status" value="1"/>
</dbReference>
<protein>
    <submittedName>
        <fullName evidence="3">GHKL domain-containing protein</fullName>
    </submittedName>
</protein>
<accession>A0A8J6JCB3</accession>
<dbReference type="GO" id="GO:0042802">
    <property type="term" value="F:identical protein binding"/>
    <property type="evidence" value="ECO:0007669"/>
    <property type="project" value="TreeGrafter"/>
</dbReference>
<gene>
    <name evidence="3" type="ORF">H8S62_10695</name>
</gene>
<keyword evidence="1" id="KW-1133">Transmembrane helix</keyword>
<organism evidence="3 4">
    <name type="scientific">Lawsonibacter faecis</name>
    <dbReference type="NCBI Taxonomy" id="2763052"/>
    <lineage>
        <taxon>Bacteria</taxon>
        <taxon>Bacillati</taxon>
        <taxon>Bacillota</taxon>
        <taxon>Clostridia</taxon>
        <taxon>Eubacteriales</taxon>
        <taxon>Oscillospiraceae</taxon>
        <taxon>Lawsonibacter</taxon>
    </lineage>
</organism>
<evidence type="ECO:0000313" key="3">
    <source>
        <dbReference type="EMBL" id="MBC5737473.1"/>
    </source>
</evidence>
<dbReference type="Proteomes" id="UP000607645">
    <property type="component" value="Unassembled WGS sequence"/>
</dbReference>
<comment type="caution">
    <text evidence="3">The sequence shown here is derived from an EMBL/GenBank/DDBJ whole genome shotgun (WGS) entry which is preliminary data.</text>
</comment>
<sequence length="402" mass="45017">MSLVLGGCELPAQILFPSLFLIVRTLVNGLAGFAYLYLRSDYYWKSKLVMWSSMFACCCALSSIGGMFSFLTGEFLVRGAMEGVVRCLIATLGIPLALYLHAFNFQKYQSIPFSGMSVILIGDASVLVFVLLEIFWAGADYRITVSFAVAYICILGMTLVAVWAMHDMCAEQADIIALQAESQRLQGERELFRATEATLEDLRCIRHDLKNQYSYMQILLSQKRYGELEAYFQQLTDHLPAQLNYIDCGNRAVNAILNMEMGKAKKEDVQMEHQLVVPPVLPFAEDDLCALLANLLDNAIEECARLRQVKDLPVSLRLEIYPHRTYLYIMCRNTTDRKQLQRRGTALSTTKADGRLHGYGTRIISKIAEKYNGCAEFGLDSGNFVAKIMIDMLSGETGGVTA</sequence>
<feature type="domain" description="Sensor histidine kinase NatK-like C-terminal" evidence="2">
    <location>
        <begin position="287"/>
        <end position="390"/>
    </location>
</feature>
<dbReference type="EMBL" id="JACOPQ010000007">
    <property type="protein sequence ID" value="MBC5737473.1"/>
    <property type="molecule type" value="Genomic_DNA"/>
</dbReference>
<feature type="transmembrane region" description="Helical" evidence="1">
    <location>
        <begin position="48"/>
        <end position="71"/>
    </location>
</feature>
<proteinExistence type="predicted"/>
<keyword evidence="1" id="KW-0812">Transmembrane</keyword>